<feature type="domain" description="NAD-dependent epimerase/dehydratase" evidence="1">
    <location>
        <begin position="3"/>
        <end position="237"/>
    </location>
</feature>
<dbReference type="InterPro" id="IPR036291">
    <property type="entry name" value="NAD(P)-bd_dom_sf"/>
</dbReference>
<gene>
    <name evidence="2" type="ORF">AVDCRST_MAG32-1625</name>
</gene>
<dbReference type="Gene3D" id="3.40.50.720">
    <property type="entry name" value="NAD(P)-binding Rossmann-like Domain"/>
    <property type="match status" value="1"/>
</dbReference>
<organism evidence="2">
    <name type="scientific">uncultured Nocardioides sp</name>
    <dbReference type="NCBI Taxonomy" id="198441"/>
    <lineage>
        <taxon>Bacteria</taxon>
        <taxon>Bacillati</taxon>
        <taxon>Actinomycetota</taxon>
        <taxon>Actinomycetes</taxon>
        <taxon>Propionibacteriales</taxon>
        <taxon>Nocardioidaceae</taxon>
        <taxon>Nocardioides</taxon>
        <taxon>environmental samples</taxon>
    </lineage>
</organism>
<reference evidence="2" key="1">
    <citation type="submission" date="2020-02" db="EMBL/GenBank/DDBJ databases">
        <authorList>
            <person name="Meier V. D."/>
        </authorList>
    </citation>
    <scope>NUCLEOTIDE SEQUENCE</scope>
    <source>
        <strain evidence="2">AVDCRST_MAG32</strain>
    </source>
</reference>
<dbReference type="AlphaFoldDB" id="A0A6J4N8D9"/>
<name>A0A6J4N8D9_9ACTN</name>
<sequence length="355" mass="37617">MRIVVTGASGNLGSALLRRLSATGRHDVVGVSRRVPPEAAPFADAEWVTVDLTKDEDTAALRTAMAGADAVVHLAWGFQPTHREDYLEELGVGGTRRVIEAATATGVRHLVHMSSVGAYSPKEDDSPVDETWPTGGVPSSMYSRHKSAAERLLDGLERESPDLVVSRLRPGIVGQRNAGSALLRYALPAVVPAAVLDHVPFLPLDKGLAVPMVHADDVADAIVRVLESRAPGAFNLAAPPAVTAQDIAHVLGTRLVHVPSGAVRAAVSLSWRARVQQVDPGWVDMGFALPLLDTARATSELGWSPSKDSLTVLAETVDGMREGAADRSPVLRPRSVAGALARFVRKGPVSSRERP</sequence>
<proteinExistence type="predicted"/>
<dbReference type="InterPro" id="IPR051783">
    <property type="entry name" value="NAD(P)-dependent_oxidoreduct"/>
</dbReference>
<dbReference type="GO" id="GO:0004029">
    <property type="term" value="F:aldehyde dehydrogenase (NAD+) activity"/>
    <property type="evidence" value="ECO:0007669"/>
    <property type="project" value="TreeGrafter"/>
</dbReference>
<protein>
    <submittedName>
        <fullName evidence="2">NAD-dependent epimerase/dehydratase</fullName>
    </submittedName>
</protein>
<dbReference type="PANTHER" id="PTHR48079:SF6">
    <property type="entry name" value="NAD(P)-BINDING DOMAIN-CONTAINING PROTEIN-RELATED"/>
    <property type="match status" value="1"/>
</dbReference>
<dbReference type="InterPro" id="IPR001509">
    <property type="entry name" value="Epimerase_deHydtase"/>
</dbReference>
<dbReference type="Pfam" id="PF01370">
    <property type="entry name" value="Epimerase"/>
    <property type="match status" value="1"/>
</dbReference>
<dbReference type="PANTHER" id="PTHR48079">
    <property type="entry name" value="PROTEIN YEEZ"/>
    <property type="match status" value="1"/>
</dbReference>
<evidence type="ECO:0000259" key="1">
    <source>
        <dbReference type="Pfam" id="PF01370"/>
    </source>
</evidence>
<dbReference type="SUPFAM" id="SSF51735">
    <property type="entry name" value="NAD(P)-binding Rossmann-fold domains"/>
    <property type="match status" value="1"/>
</dbReference>
<dbReference type="GO" id="GO:0005737">
    <property type="term" value="C:cytoplasm"/>
    <property type="evidence" value="ECO:0007669"/>
    <property type="project" value="TreeGrafter"/>
</dbReference>
<accession>A0A6J4N8D9</accession>
<evidence type="ECO:0000313" key="2">
    <source>
        <dbReference type="EMBL" id="CAA9380623.1"/>
    </source>
</evidence>
<dbReference type="EMBL" id="CADCUM010000072">
    <property type="protein sequence ID" value="CAA9380623.1"/>
    <property type="molecule type" value="Genomic_DNA"/>
</dbReference>